<gene>
    <name evidence="2" type="ORF">GE061_019586</name>
</gene>
<keyword evidence="3" id="KW-1185">Reference proteome</keyword>
<dbReference type="Pfam" id="PF07248">
    <property type="entry name" value="DUF1431"/>
    <property type="match status" value="1"/>
</dbReference>
<proteinExistence type="predicted"/>
<dbReference type="EMBL" id="WIXP02000009">
    <property type="protein sequence ID" value="KAF6205414.1"/>
    <property type="molecule type" value="Genomic_DNA"/>
</dbReference>
<dbReference type="PANTHER" id="PTHR20977">
    <property type="entry name" value="AT13385P-RELATED"/>
    <property type="match status" value="1"/>
</dbReference>
<evidence type="ECO:0000313" key="2">
    <source>
        <dbReference type="EMBL" id="KAF6205414.1"/>
    </source>
</evidence>
<evidence type="ECO:0000313" key="3">
    <source>
        <dbReference type="Proteomes" id="UP000466442"/>
    </source>
</evidence>
<organism evidence="2 3">
    <name type="scientific">Apolygus lucorum</name>
    <name type="common">Small green plant bug</name>
    <name type="synonym">Lygocoris lucorum</name>
    <dbReference type="NCBI Taxonomy" id="248454"/>
    <lineage>
        <taxon>Eukaryota</taxon>
        <taxon>Metazoa</taxon>
        <taxon>Ecdysozoa</taxon>
        <taxon>Arthropoda</taxon>
        <taxon>Hexapoda</taxon>
        <taxon>Insecta</taxon>
        <taxon>Pterygota</taxon>
        <taxon>Neoptera</taxon>
        <taxon>Paraneoptera</taxon>
        <taxon>Hemiptera</taxon>
        <taxon>Heteroptera</taxon>
        <taxon>Panheteroptera</taxon>
        <taxon>Cimicomorpha</taxon>
        <taxon>Miridae</taxon>
        <taxon>Mirini</taxon>
        <taxon>Apolygus</taxon>
    </lineage>
</organism>
<name>A0A6A4JZX9_APOLU</name>
<reference evidence="2" key="1">
    <citation type="journal article" date="2021" name="Mol. Ecol. Resour.">
        <title>Apolygus lucorum genome provides insights into omnivorousness and mesophyll feeding.</title>
        <authorList>
            <person name="Liu Y."/>
            <person name="Liu H."/>
            <person name="Wang H."/>
            <person name="Huang T."/>
            <person name="Liu B."/>
            <person name="Yang B."/>
            <person name="Yin L."/>
            <person name="Li B."/>
            <person name="Zhang Y."/>
            <person name="Zhang S."/>
            <person name="Jiang F."/>
            <person name="Zhang X."/>
            <person name="Ren Y."/>
            <person name="Wang B."/>
            <person name="Wang S."/>
            <person name="Lu Y."/>
            <person name="Wu K."/>
            <person name="Fan W."/>
            <person name="Wang G."/>
        </authorList>
    </citation>
    <scope>NUCLEOTIDE SEQUENCE</scope>
    <source>
        <strain evidence="2">12Hb</strain>
    </source>
</reference>
<feature type="compositionally biased region" description="Basic and acidic residues" evidence="1">
    <location>
        <begin position="106"/>
        <end position="122"/>
    </location>
</feature>
<dbReference type="Proteomes" id="UP000466442">
    <property type="component" value="Linkage Group LG9"/>
</dbReference>
<dbReference type="AlphaFoldDB" id="A0A6A4JZX9"/>
<sequence>MRTSKIPMKVGDSVMKPLRQSISRINRPVGAMNNVAKKAVRMNQHQLQLMMDRNISQSLKTLIRNVSALQGSRKFEYLIPKPVVSKPAASVFRCMNAGNELSGKLTSEEPKTNVVPQDHDQVDSSPVETLTDSKTSMQRLAEAVKALTMSVSAMLPLLRMQGTSLERCQMNSIDRLQELKDLPSKENGSKSLFFAIRDGVGKNSNADKMQPVRNWAINNSQRLLHSSALGSAQGRMFSTSAILLEKKKDGKECKKKGGALPCLKSSGIVKQDGGKDKSGNKICEKFCMPCCPPARDPPECVVAQKKRECKKFRAPRPAYSECKKDPMKPIKPCECLIQRLPPCGLGESKSSKAC</sequence>
<feature type="region of interest" description="Disordered" evidence="1">
    <location>
        <begin position="103"/>
        <end position="126"/>
    </location>
</feature>
<evidence type="ECO:0000256" key="1">
    <source>
        <dbReference type="SAM" id="MobiDB-lite"/>
    </source>
</evidence>
<comment type="caution">
    <text evidence="2">The sequence shown here is derived from an EMBL/GenBank/DDBJ whole genome shotgun (WGS) entry which is preliminary data.</text>
</comment>
<dbReference type="InterPro" id="IPR006611">
    <property type="entry name" value="DUF1431_DROsp"/>
</dbReference>
<dbReference type="OrthoDB" id="6623646at2759"/>
<protein>
    <submittedName>
        <fullName evidence="2">Uncharacterized protein</fullName>
    </submittedName>
</protein>
<accession>A0A6A4JZX9</accession>
<dbReference type="PANTHER" id="PTHR20977:SF0">
    <property type="entry name" value="AT13385P-RELATED"/>
    <property type="match status" value="1"/>
</dbReference>